<reference evidence="2" key="2">
    <citation type="journal article" date="2021" name="Genome Biol. Evol.">
        <title>Developing a high-quality reference genome for a parasitic bivalve with doubly uniparental inheritance (Bivalvia: Unionida).</title>
        <authorList>
            <person name="Smith C.H."/>
        </authorList>
    </citation>
    <scope>NUCLEOTIDE SEQUENCE</scope>
    <source>
        <strain evidence="2">CHS0354</strain>
        <tissue evidence="2">Mantle</tissue>
    </source>
</reference>
<comment type="caution">
    <text evidence="2">The sequence shown here is derived from an EMBL/GenBank/DDBJ whole genome shotgun (WGS) entry which is preliminary data.</text>
</comment>
<feature type="compositionally biased region" description="Basic residues" evidence="1">
    <location>
        <begin position="65"/>
        <end position="76"/>
    </location>
</feature>
<feature type="compositionally biased region" description="Polar residues" evidence="1">
    <location>
        <begin position="132"/>
        <end position="141"/>
    </location>
</feature>
<protein>
    <submittedName>
        <fullName evidence="2">Uncharacterized protein</fullName>
    </submittedName>
</protein>
<evidence type="ECO:0000256" key="1">
    <source>
        <dbReference type="SAM" id="MobiDB-lite"/>
    </source>
</evidence>
<feature type="compositionally biased region" description="Polar residues" evidence="1">
    <location>
        <begin position="30"/>
        <end position="59"/>
    </location>
</feature>
<feature type="compositionally biased region" description="Polar residues" evidence="1">
    <location>
        <begin position="91"/>
        <end position="109"/>
    </location>
</feature>
<keyword evidence="3" id="KW-1185">Reference proteome</keyword>
<sequence>MEVRREAEEKPTWKPTTREEKSSKQIKGSGRTNGRNSTGTLPAQQQSPTTEPYNDSSSYTEKKLPHPRKNQHKYKPTKPTPSPNPTKGTSWHKTSGSQQTNPLPSSKPKSPTIDGTPPQQNMGLAGAVQPVGPTTKQKAKT</sequence>
<evidence type="ECO:0000313" key="3">
    <source>
        <dbReference type="Proteomes" id="UP001195483"/>
    </source>
</evidence>
<feature type="region of interest" description="Disordered" evidence="1">
    <location>
        <begin position="1"/>
        <end position="141"/>
    </location>
</feature>
<organism evidence="2 3">
    <name type="scientific">Potamilus streckersoni</name>
    <dbReference type="NCBI Taxonomy" id="2493646"/>
    <lineage>
        <taxon>Eukaryota</taxon>
        <taxon>Metazoa</taxon>
        <taxon>Spiralia</taxon>
        <taxon>Lophotrochozoa</taxon>
        <taxon>Mollusca</taxon>
        <taxon>Bivalvia</taxon>
        <taxon>Autobranchia</taxon>
        <taxon>Heteroconchia</taxon>
        <taxon>Palaeoheterodonta</taxon>
        <taxon>Unionida</taxon>
        <taxon>Unionoidea</taxon>
        <taxon>Unionidae</taxon>
        <taxon>Ambleminae</taxon>
        <taxon>Lampsilini</taxon>
        <taxon>Potamilus</taxon>
    </lineage>
</organism>
<reference evidence="2" key="3">
    <citation type="submission" date="2023-05" db="EMBL/GenBank/DDBJ databases">
        <authorList>
            <person name="Smith C.H."/>
        </authorList>
    </citation>
    <scope>NUCLEOTIDE SEQUENCE</scope>
    <source>
        <strain evidence="2">CHS0354</strain>
        <tissue evidence="2">Mantle</tissue>
    </source>
</reference>
<feature type="compositionally biased region" description="Basic and acidic residues" evidence="1">
    <location>
        <begin position="1"/>
        <end position="23"/>
    </location>
</feature>
<dbReference type="Proteomes" id="UP001195483">
    <property type="component" value="Unassembled WGS sequence"/>
</dbReference>
<evidence type="ECO:0000313" key="2">
    <source>
        <dbReference type="EMBL" id="KAK3588554.1"/>
    </source>
</evidence>
<proteinExistence type="predicted"/>
<dbReference type="EMBL" id="JAEAOA010001684">
    <property type="protein sequence ID" value="KAK3588554.1"/>
    <property type="molecule type" value="Genomic_DNA"/>
</dbReference>
<gene>
    <name evidence="2" type="ORF">CHS0354_027780</name>
</gene>
<name>A0AAE0VSI8_9BIVA</name>
<dbReference type="AlphaFoldDB" id="A0AAE0VSI8"/>
<accession>A0AAE0VSI8</accession>
<reference evidence="2" key="1">
    <citation type="journal article" date="2021" name="Genome Biol. Evol.">
        <title>A High-Quality Reference Genome for a Parasitic Bivalve with Doubly Uniparental Inheritance (Bivalvia: Unionida).</title>
        <authorList>
            <person name="Smith C.H."/>
        </authorList>
    </citation>
    <scope>NUCLEOTIDE SEQUENCE</scope>
    <source>
        <strain evidence="2">CHS0354</strain>
    </source>
</reference>